<evidence type="ECO:0000256" key="5">
    <source>
        <dbReference type="ARBA" id="ARBA00022729"/>
    </source>
</evidence>
<keyword evidence="5" id="KW-0732">Signal</keyword>
<evidence type="ECO:0000313" key="7">
    <source>
        <dbReference type="EMBL" id="GAY35640.1"/>
    </source>
</evidence>
<evidence type="ECO:0000256" key="6">
    <source>
        <dbReference type="ARBA" id="ARBA00023157"/>
    </source>
</evidence>
<keyword evidence="3" id="KW-0964">Secreted</keyword>
<proteinExistence type="inferred from homology"/>
<dbReference type="EMBL" id="BDQV01002006">
    <property type="protein sequence ID" value="GAY35640.1"/>
    <property type="molecule type" value="Genomic_DNA"/>
</dbReference>
<evidence type="ECO:0000256" key="1">
    <source>
        <dbReference type="ARBA" id="ARBA00004613"/>
    </source>
</evidence>
<dbReference type="PANTHER" id="PTHR33136:SF89">
    <property type="entry name" value="PROTEIN RALF-LIKE 19"/>
    <property type="match status" value="1"/>
</dbReference>
<dbReference type="GO" id="GO:0005576">
    <property type="term" value="C:extracellular region"/>
    <property type="evidence" value="ECO:0007669"/>
    <property type="project" value="UniProtKB-SubCell"/>
</dbReference>
<evidence type="ECO:0000256" key="3">
    <source>
        <dbReference type="ARBA" id="ARBA00022525"/>
    </source>
</evidence>
<name>A0A2H5N600_CITUN</name>
<protein>
    <recommendedName>
        <fullName evidence="9">Rapid alkalinization factor 1</fullName>
    </recommendedName>
</protein>
<evidence type="ECO:0000313" key="8">
    <source>
        <dbReference type="Proteomes" id="UP000236630"/>
    </source>
</evidence>
<keyword evidence="4" id="KW-0372">Hormone</keyword>
<evidence type="ECO:0000256" key="2">
    <source>
        <dbReference type="ARBA" id="ARBA00009178"/>
    </source>
</evidence>
<evidence type="ECO:0008006" key="9">
    <source>
        <dbReference type="Google" id="ProtNLM"/>
    </source>
</evidence>
<evidence type="ECO:0000256" key="4">
    <source>
        <dbReference type="ARBA" id="ARBA00022702"/>
    </source>
</evidence>
<dbReference type="GO" id="GO:0009506">
    <property type="term" value="C:plasmodesma"/>
    <property type="evidence" value="ECO:0007669"/>
    <property type="project" value="TreeGrafter"/>
</dbReference>
<comment type="caution">
    <text evidence="7">The sequence shown here is derived from an EMBL/GenBank/DDBJ whole genome shotgun (WGS) entry which is preliminary data.</text>
</comment>
<accession>A0A2H5N600</accession>
<comment type="subcellular location">
    <subcellularLocation>
        <location evidence="1">Secreted</location>
    </subcellularLocation>
</comment>
<comment type="similarity">
    <text evidence="2">Belongs to the plant rapid alkalinization factor (RALF) family.</text>
</comment>
<dbReference type="GO" id="GO:0019722">
    <property type="term" value="P:calcium-mediated signaling"/>
    <property type="evidence" value="ECO:0007669"/>
    <property type="project" value="TreeGrafter"/>
</dbReference>
<dbReference type="GO" id="GO:0040008">
    <property type="term" value="P:regulation of growth"/>
    <property type="evidence" value="ECO:0007669"/>
    <property type="project" value="UniProtKB-ARBA"/>
</dbReference>
<sequence>MLMPTEESRRQLWGGGFISYGALRANSVPCNRRGTSYYNCNHGGGPVNPYRRGCSAITNCERVTN</sequence>
<dbReference type="PANTHER" id="PTHR33136">
    <property type="entry name" value="RAPID ALKALINIZATION FACTOR-LIKE"/>
    <property type="match status" value="1"/>
</dbReference>
<organism evidence="7 8">
    <name type="scientific">Citrus unshiu</name>
    <name type="common">Satsuma mandarin</name>
    <name type="synonym">Citrus nobilis var. unshiu</name>
    <dbReference type="NCBI Taxonomy" id="55188"/>
    <lineage>
        <taxon>Eukaryota</taxon>
        <taxon>Viridiplantae</taxon>
        <taxon>Streptophyta</taxon>
        <taxon>Embryophyta</taxon>
        <taxon>Tracheophyta</taxon>
        <taxon>Spermatophyta</taxon>
        <taxon>Magnoliopsida</taxon>
        <taxon>eudicotyledons</taxon>
        <taxon>Gunneridae</taxon>
        <taxon>Pentapetalae</taxon>
        <taxon>rosids</taxon>
        <taxon>malvids</taxon>
        <taxon>Sapindales</taxon>
        <taxon>Rutaceae</taxon>
        <taxon>Aurantioideae</taxon>
        <taxon>Citrus</taxon>
    </lineage>
</organism>
<dbReference type="AlphaFoldDB" id="A0A2H5N600"/>
<gene>
    <name evidence="7" type="ORF">CUMW_278640</name>
</gene>
<dbReference type="Pfam" id="PF05498">
    <property type="entry name" value="RALF"/>
    <property type="match status" value="1"/>
</dbReference>
<keyword evidence="8" id="KW-1185">Reference proteome</keyword>
<dbReference type="InterPro" id="IPR008801">
    <property type="entry name" value="RALF"/>
</dbReference>
<keyword evidence="6" id="KW-1015">Disulfide bond</keyword>
<reference evidence="7 8" key="1">
    <citation type="journal article" date="2017" name="Front. Genet.">
        <title>Draft sequencing of the heterozygous diploid genome of Satsuma (Citrus unshiu Marc.) using a hybrid assembly approach.</title>
        <authorList>
            <person name="Shimizu T."/>
            <person name="Tanizawa Y."/>
            <person name="Mochizuki T."/>
            <person name="Nagasaki H."/>
            <person name="Yoshioka T."/>
            <person name="Toyoda A."/>
            <person name="Fujiyama A."/>
            <person name="Kaminuma E."/>
            <person name="Nakamura Y."/>
        </authorList>
    </citation>
    <scope>NUCLEOTIDE SEQUENCE [LARGE SCALE GENOMIC DNA]</scope>
    <source>
        <strain evidence="8">cv. Miyagawa wase</strain>
    </source>
</reference>
<dbReference type="STRING" id="55188.A0A2H5N600"/>
<dbReference type="Proteomes" id="UP000236630">
    <property type="component" value="Unassembled WGS sequence"/>
</dbReference>
<dbReference type="GO" id="GO:0005179">
    <property type="term" value="F:hormone activity"/>
    <property type="evidence" value="ECO:0007669"/>
    <property type="project" value="UniProtKB-KW"/>
</dbReference>